<gene>
    <name evidence="1" type="ORF">OO013_16440</name>
</gene>
<proteinExistence type="predicted"/>
<evidence type="ECO:0000313" key="2">
    <source>
        <dbReference type="Proteomes" id="UP001209885"/>
    </source>
</evidence>
<evidence type="ECO:0008006" key="3">
    <source>
        <dbReference type="Google" id="ProtNLM"/>
    </source>
</evidence>
<reference evidence="1 2" key="1">
    <citation type="submission" date="2022-11" db="EMBL/GenBank/DDBJ databases">
        <title>The characterization of three novel Bacteroidetes species and genomic analysis of their roles in tidal elemental geochemical cycles.</title>
        <authorList>
            <person name="Ma K."/>
        </authorList>
    </citation>
    <scope>NUCLEOTIDE SEQUENCE [LARGE SCALE GENOMIC DNA]</scope>
    <source>
        <strain evidence="1 2">M17</strain>
    </source>
</reference>
<dbReference type="Proteomes" id="UP001209885">
    <property type="component" value="Unassembled WGS sequence"/>
</dbReference>
<accession>A0ABT3RV11</accession>
<comment type="caution">
    <text evidence="1">The sequence shown here is derived from an EMBL/GenBank/DDBJ whole genome shotgun (WGS) entry which is preliminary data.</text>
</comment>
<dbReference type="RefSeq" id="WP_266058059.1">
    <property type="nucleotide sequence ID" value="NZ_JAPFQN010000010.1"/>
</dbReference>
<dbReference type="EMBL" id="JAPFQN010000010">
    <property type="protein sequence ID" value="MCX2745470.1"/>
    <property type="molecule type" value="Genomic_DNA"/>
</dbReference>
<dbReference type="PROSITE" id="PS51257">
    <property type="entry name" value="PROKAR_LIPOPROTEIN"/>
    <property type="match status" value="1"/>
</dbReference>
<keyword evidence="2" id="KW-1185">Reference proteome</keyword>
<name>A0ABT3RV11_9BACT</name>
<sequence length="123" mass="13940">MRFKFFILIGLFITLYGCNDDETQLKIEGEYTGTFERNGNTSGVELSLQNGTFSGQSETVKFPAICSGTYMVTNSAITFTNECPWTAEFDWSLILNGEWDYEYDNGTLIMTNSTGDKYILEKQ</sequence>
<protein>
    <recommendedName>
        <fullName evidence="3">META domain-containing protein</fullName>
    </recommendedName>
</protein>
<evidence type="ECO:0000313" key="1">
    <source>
        <dbReference type="EMBL" id="MCX2745470.1"/>
    </source>
</evidence>
<organism evidence="1 2">
    <name type="scientific">Mangrovivirga halotolerans</name>
    <dbReference type="NCBI Taxonomy" id="2993936"/>
    <lineage>
        <taxon>Bacteria</taxon>
        <taxon>Pseudomonadati</taxon>
        <taxon>Bacteroidota</taxon>
        <taxon>Cytophagia</taxon>
        <taxon>Cytophagales</taxon>
        <taxon>Mangrovivirgaceae</taxon>
        <taxon>Mangrovivirga</taxon>
    </lineage>
</organism>